<evidence type="ECO:0000313" key="2">
    <source>
        <dbReference type="Proteomes" id="UP001497744"/>
    </source>
</evidence>
<dbReference type="Proteomes" id="UP001497744">
    <property type="component" value="Unassembled WGS sequence"/>
</dbReference>
<protein>
    <submittedName>
        <fullName evidence="1">Microspherule protein 1</fullName>
    </submittedName>
</protein>
<evidence type="ECO:0000313" key="1">
    <source>
        <dbReference type="EMBL" id="GIX64878.1"/>
    </source>
</evidence>
<name>A0AAV4LYS9_BABCB</name>
<comment type="caution">
    <text evidence="1">The sequence shown here is derived from an EMBL/GenBank/DDBJ whole genome shotgun (WGS) entry which is preliminary data.</text>
</comment>
<reference evidence="1 2" key="1">
    <citation type="submission" date="2021-06" db="EMBL/GenBank/DDBJ databases">
        <title>Genome sequence of Babesia caballi.</title>
        <authorList>
            <person name="Yamagishi J."/>
            <person name="Kidaka T."/>
            <person name="Ochi A."/>
        </authorList>
    </citation>
    <scope>NUCLEOTIDE SEQUENCE [LARGE SCALE GENOMIC DNA]</scope>
    <source>
        <strain evidence="1">USDA-D6B2</strain>
    </source>
</reference>
<accession>A0AAV4LYS9</accession>
<gene>
    <name evidence="1" type="ORF">BcabD6B2_43130</name>
</gene>
<sequence>MGAHCAWVLEGVQRNPPVHQLQLVDPAVGVASPFARLEAVVRRNIPQPEHVGRLVELHDRHVPEGALGRDLHPVGREHRVAMVGVPHAVHVQHLPQVRAPAGADGDVEPRVPPDERARPDLGLRLLAELERLVVGRGLPVGGGRERPRLPRLGGGARVALPPRHDVALLPLVPVDGGLVVGGFPAAGQQLVEVAARRRRRGDDLLLVQPYVAEVAQDRRAQVHARFLRRAVPARHVVLLPQIPYVAVVRDGLPDRLGVHVGAEKVLVLEGFHYPPKVVHAVDSSVVVPCSGQDAADEIGALLGRSLHTVALGNLPLHHVLAAVAIRLSVLGVGVGLHLALAHLWLRDVGRQRQRRLQRVVQPASRVEFHDARVGERNLVAVPRRAARHLVNHPRVHAPAVGRLHLSHAVRVALVGRELRCHVAEAAAPALYHPRPHGGRAGAHGRLAAEVRGVAVPLVAPPEGDALRRGRALRPRLVAAGVPLRRRRRRDAARKFVLAQQPAQRRLLLDLERVHQHPHGRAQLALHRLAYVLAVGGERKELLRAHNGPLPLNQQRRRVHGRLSHCSAGALGDHRGRFVGRAQLRLCGVEAAPAVDRLVDGAQSGQARVVVAHPVFAVLVRADVVALRVVGGVPVVRGAGSRGRGVFLRLVLRLAVARIVTRHVVLRVAHCGVALLRRLGRGGVGPPPRPVPVGQVARLHADHVLAVRRLRHLRVGGLRQANGRRAVPHHELIQVVAVPDHVRRLARVVAGSVLTVQPISVLVNDRIHRSRYAFRRKADATVLQNPLCN</sequence>
<proteinExistence type="predicted"/>
<dbReference type="RefSeq" id="XP_067716947.1">
    <property type="nucleotide sequence ID" value="XM_067860846.1"/>
</dbReference>
<dbReference type="EMBL" id="BPLF01000003">
    <property type="protein sequence ID" value="GIX64878.1"/>
    <property type="molecule type" value="Genomic_DNA"/>
</dbReference>
<dbReference type="GeneID" id="94196359"/>
<keyword evidence="2" id="KW-1185">Reference proteome</keyword>
<dbReference type="AlphaFoldDB" id="A0AAV4LYS9"/>
<organism evidence="1 2">
    <name type="scientific">Babesia caballi</name>
    <dbReference type="NCBI Taxonomy" id="5871"/>
    <lineage>
        <taxon>Eukaryota</taxon>
        <taxon>Sar</taxon>
        <taxon>Alveolata</taxon>
        <taxon>Apicomplexa</taxon>
        <taxon>Aconoidasida</taxon>
        <taxon>Piroplasmida</taxon>
        <taxon>Babesiidae</taxon>
        <taxon>Babesia</taxon>
    </lineage>
</organism>